<feature type="chain" id="PRO_5045208504" evidence="1">
    <location>
        <begin position="21"/>
        <end position="215"/>
    </location>
</feature>
<keyword evidence="3" id="KW-1185">Reference proteome</keyword>
<evidence type="ECO:0000313" key="2">
    <source>
        <dbReference type="EMBL" id="KAL3427799.1"/>
    </source>
</evidence>
<reference evidence="2 3" key="1">
    <citation type="submission" date="2024-06" db="EMBL/GenBank/DDBJ databases">
        <title>Complete genome of Phlyctema vagabunda strain 19-DSS-EL-015.</title>
        <authorList>
            <person name="Fiorenzani C."/>
        </authorList>
    </citation>
    <scope>NUCLEOTIDE SEQUENCE [LARGE SCALE GENOMIC DNA]</scope>
    <source>
        <strain evidence="2 3">19-DSS-EL-015</strain>
    </source>
</reference>
<name>A0ABR4PWR9_9HELO</name>
<dbReference type="EMBL" id="JBFCZG010000001">
    <property type="protein sequence ID" value="KAL3427799.1"/>
    <property type="molecule type" value="Genomic_DNA"/>
</dbReference>
<gene>
    <name evidence="2" type="ORF">PVAG01_01308</name>
</gene>
<comment type="caution">
    <text evidence="2">The sequence shown here is derived from an EMBL/GenBank/DDBJ whole genome shotgun (WGS) entry which is preliminary data.</text>
</comment>
<organism evidence="2 3">
    <name type="scientific">Phlyctema vagabunda</name>
    <dbReference type="NCBI Taxonomy" id="108571"/>
    <lineage>
        <taxon>Eukaryota</taxon>
        <taxon>Fungi</taxon>
        <taxon>Dikarya</taxon>
        <taxon>Ascomycota</taxon>
        <taxon>Pezizomycotina</taxon>
        <taxon>Leotiomycetes</taxon>
        <taxon>Helotiales</taxon>
        <taxon>Dermateaceae</taxon>
        <taxon>Phlyctema</taxon>
    </lineage>
</organism>
<keyword evidence="1" id="KW-0732">Signal</keyword>
<sequence>MKLSITTFGAILALSSQVICAPKAIPVPAPAAVSTGSVVNNINGIYQVGIDAINTDLNAITQAVNTYANSVGGQLTLVVALKADLDAIIKQTNSTISQIFQSTQVAVGALTADEVQALIATLNAVGNFVLAAERVIDATSRALQDSTRALVAQELAAAAAVLPALLNPFRAFVQGTALQGAFSGTALLGALSAALTTILGVVNGLLGGLGITSGS</sequence>
<evidence type="ECO:0000256" key="1">
    <source>
        <dbReference type="SAM" id="SignalP"/>
    </source>
</evidence>
<evidence type="ECO:0000313" key="3">
    <source>
        <dbReference type="Proteomes" id="UP001629113"/>
    </source>
</evidence>
<proteinExistence type="predicted"/>
<feature type="signal peptide" evidence="1">
    <location>
        <begin position="1"/>
        <end position="20"/>
    </location>
</feature>
<protein>
    <submittedName>
        <fullName evidence="2">Uncharacterized protein</fullName>
    </submittedName>
</protein>
<dbReference type="Proteomes" id="UP001629113">
    <property type="component" value="Unassembled WGS sequence"/>
</dbReference>
<accession>A0ABR4PWR9</accession>